<dbReference type="STRING" id="650164.K5W7C2"/>
<dbReference type="InParanoid" id="K5W7C2"/>
<protein>
    <submittedName>
        <fullName evidence="1">Uncharacterized protein</fullName>
    </submittedName>
</protein>
<keyword evidence="2" id="KW-1185">Reference proteome</keyword>
<name>K5W7C2_PHACS</name>
<gene>
    <name evidence="1" type="ORF">PHACADRAFT_258997</name>
</gene>
<dbReference type="RefSeq" id="XP_007397526.1">
    <property type="nucleotide sequence ID" value="XM_007397464.1"/>
</dbReference>
<sequence length="53" mass="6139">MAHTDMHDIMKIDESLIDILMKHLTGEKTIVTFHPHGRNSENALGLDFKRPWP</sequence>
<evidence type="ECO:0000313" key="1">
    <source>
        <dbReference type="EMBL" id="EKM54849.1"/>
    </source>
</evidence>
<dbReference type="HOGENOM" id="CLU_3069440_0_0_1"/>
<dbReference type="Proteomes" id="UP000008370">
    <property type="component" value="Unassembled WGS sequence"/>
</dbReference>
<accession>K5W7C2</accession>
<dbReference type="AlphaFoldDB" id="K5W7C2"/>
<proteinExistence type="predicted"/>
<evidence type="ECO:0000313" key="2">
    <source>
        <dbReference type="Proteomes" id="UP000008370"/>
    </source>
</evidence>
<organism evidence="1 2">
    <name type="scientific">Phanerochaete carnosa (strain HHB-10118-sp)</name>
    <name type="common">White-rot fungus</name>
    <name type="synonym">Peniophora carnosa</name>
    <dbReference type="NCBI Taxonomy" id="650164"/>
    <lineage>
        <taxon>Eukaryota</taxon>
        <taxon>Fungi</taxon>
        <taxon>Dikarya</taxon>
        <taxon>Basidiomycota</taxon>
        <taxon>Agaricomycotina</taxon>
        <taxon>Agaricomycetes</taxon>
        <taxon>Polyporales</taxon>
        <taxon>Phanerochaetaceae</taxon>
        <taxon>Phanerochaete</taxon>
    </lineage>
</organism>
<dbReference type="KEGG" id="pco:PHACADRAFT_258997"/>
<dbReference type="GeneID" id="18917267"/>
<dbReference type="EMBL" id="JH930473">
    <property type="protein sequence ID" value="EKM54849.1"/>
    <property type="molecule type" value="Genomic_DNA"/>
</dbReference>
<reference evidence="1 2" key="1">
    <citation type="journal article" date="2012" name="BMC Genomics">
        <title>Comparative genomics of the white-rot fungi, Phanerochaete carnosa and P. chrysosporium, to elucidate the genetic basis of the distinct wood types they colonize.</title>
        <authorList>
            <person name="Suzuki H."/>
            <person name="MacDonald J."/>
            <person name="Syed K."/>
            <person name="Salamov A."/>
            <person name="Hori C."/>
            <person name="Aerts A."/>
            <person name="Henrissat B."/>
            <person name="Wiebenga A."/>
            <person name="vanKuyk P.A."/>
            <person name="Barry K."/>
            <person name="Lindquist E."/>
            <person name="LaButti K."/>
            <person name="Lapidus A."/>
            <person name="Lucas S."/>
            <person name="Coutinho P."/>
            <person name="Gong Y."/>
            <person name="Samejima M."/>
            <person name="Mahadevan R."/>
            <person name="Abou-Zaid M."/>
            <person name="de Vries R.P."/>
            <person name="Igarashi K."/>
            <person name="Yadav J.S."/>
            <person name="Grigoriev I.V."/>
            <person name="Master E.R."/>
        </authorList>
    </citation>
    <scope>NUCLEOTIDE SEQUENCE [LARGE SCALE GENOMIC DNA]</scope>
    <source>
        <strain evidence="1 2">HHB-10118-sp</strain>
    </source>
</reference>